<accession>A0A3G3M8F3</accession>
<protein>
    <submittedName>
        <fullName evidence="2">Putative recombination protein</fullName>
    </submittedName>
</protein>
<keyword evidence="3" id="KW-1185">Reference proteome</keyword>
<feature type="region of interest" description="Disordered" evidence="1">
    <location>
        <begin position="192"/>
        <end position="222"/>
    </location>
</feature>
<dbReference type="KEGG" id="vg:64470034"/>
<organism evidence="2 3">
    <name type="scientific">Escherichia phage C1</name>
    <dbReference type="NCBI Taxonomy" id="2340716"/>
    <lineage>
        <taxon>Viruses</taxon>
        <taxon>Duplodnaviria</taxon>
        <taxon>Heunggongvirae</taxon>
        <taxon>Uroviricota</taxon>
        <taxon>Caudoviricetes</taxon>
        <taxon>Deseoctovirus</taxon>
        <taxon>Deseoctovirus C1</taxon>
    </lineage>
</organism>
<dbReference type="Proteomes" id="UP000273371">
    <property type="component" value="Segment"/>
</dbReference>
<sequence>MKVIFSEQKANLIKALVEARKVMSSGAKKNAKNPHLKSNYANLESFLDAIRPALEANGLIIIQNAIDGDSMDVLKLETTIMHESGEYMSSVMPMPVAKKDAQGYGSAMTYARRYSIAAMFGIAQADDDGNAARKSPKDAVALIRNASSMEELASIYGEEYKSFRGDDAATRVIVGAYQEMKAKFMVSGESFNPAKLAKPQPQQPEPQEETKAEHKPTPIEGF</sequence>
<dbReference type="RefSeq" id="YP_010054351.1">
    <property type="nucleotide sequence ID" value="NC_054651.1"/>
</dbReference>
<dbReference type="GeneID" id="64470034"/>
<reference evidence="2 3" key="1">
    <citation type="submission" date="2018-08" db="EMBL/GenBank/DDBJ databases">
        <title>Distribution characteristics of Escherichia coli phages in piglets intestinal isolated from Jiangsu and Anhui province.</title>
        <authorList>
            <person name="Lin Y."/>
            <person name="Zhou B."/>
            <person name="Luo J."/>
            <person name="Hua J."/>
            <person name="Zhang M."/>
        </authorList>
    </citation>
    <scope>NUCLEOTIDE SEQUENCE [LARGE SCALE GENOMIC DNA]</scope>
</reference>
<evidence type="ECO:0000313" key="2">
    <source>
        <dbReference type="EMBL" id="AYR02324.1"/>
    </source>
</evidence>
<dbReference type="InterPro" id="IPR007499">
    <property type="entry name" value="ERF_bacteria_virus"/>
</dbReference>
<dbReference type="EMBL" id="MH717097">
    <property type="protein sequence ID" value="AYR02324.1"/>
    <property type="molecule type" value="Genomic_DNA"/>
</dbReference>
<feature type="compositionally biased region" description="Basic and acidic residues" evidence="1">
    <location>
        <begin position="208"/>
        <end position="222"/>
    </location>
</feature>
<evidence type="ECO:0000313" key="3">
    <source>
        <dbReference type="Proteomes" id="UP000273371"/>
    </source>
</evidence>
<name>A0A3G3M8F3_9CAUD</name>
<dbReference type="Pfam" id="PF04404">
    <property type="entry name" value="ERF"/>
    <property type="match status" value="1"/>
</dbReference>
<evidence type="ECO:0000256" key="1">
    <source>
        <dbReference type="SAM" id="MobiDB-lite"/>
    </source>
</evidence>
<proteinExistence type="predicted"/>